<comment type="similarity">
    <text evidence="3">Belongs to the methyl-accepting chemotaxis (MCP) protein family.</text>
</comment>
<dbReference type="SMART" id="SM00283">
    <property type="entry name" value="MA"/>
    <property type="match status" value="1"/>
</dbReference>
<evidence type="ECO:0000259" key="6">
    <source>
        <dbReference type="PROSITE" id="PS50111"/>
    </source>
</evidence>
<reference evidence="9" key="1">
    <citation type="journal article" date="2019" name="Int. J. Syst. Evol. Microbiol.">
        <title>The Global Catalogue of Microorganisms (GCM) 10K type strain sequencing project: providing services to taxonomists for standard genome sequencing and annotation.</title>
        <authorList>
            <consortium name="The Broad Institute Genomics Platform"/>
            <consortium name="The Broad Institute Genome Sequencing Center for Infectious Disease"/>
            <person name="Wu L."/>
            <person name="Ma J."/>
        </authorList>
    </citation>
    <scope>NUCLEOTIDE SEQUENCE [LARGE SCALE GENOMIC DNA]</scope>
    <source>
        <strain evidence="9">JCM 32226</strain>
    </source>
</reference>
<dbReference type="SUPFAM" id="SSF58104">
    <property type="entry name" value="Methyl-accepting chemotaxis protein (MCP) signaling domain"/>
    <property type="match status" value="1"/>
</dbReference>
<dbReference type="InterPro" id="IPR004089">
    <property type="entry name" value="MCPsignal_dom"/>
</dbReference>
<dbReference type="Pfam" id="PF00015">
    <property type="entry name" value="MCPsignal"/>
    <property type="match status" value="1"/>
</dbReference>
<dbReference type="Gene3D" id="1.10.287.950">
    <property type="entry name" value="Methyl-accepting chemotaxis protein"/>
    <property type="match status" value="1"/>
</dbReference>
<evidence type="ECO:0000259" key="7">
    <source>
        <dbReference type="PROSITE" id="PS50885"/>
    </source>
</evidence>
<accession>A0ABP8QNX4</accession>
<comment type="subcellular location">
    <subcellularLocation>
        <location evidence="1">Membrane</location>
    </subcellularLocation>
</comment>
<protein>
    <submittedName>
        <fullName evidence="8">Methyl-accepting chemotaxis protein</fullName>
    </submittedName>
</protein>
<organism evidence="8 9">
    <name type="scientific">Pseudaeromonas paramecii</name>
    <dbReference type="NCBI Taxonomy" id="2138166"/>
    <lineage>
        <taxon>Bacteria</taxon>
        <taxon>Pseudomonadati</taxon>
        <taxon>Pseudomonadota</taxon>
        <taxon>Gammaproteobacteria</taxon>
        <taxon>Aeromonadales</taxon>
        <taxon>Aeromonadaceae</taxon>
        <taxon>Pseudaeromonas</taxon>
    </lineage>
</organism>
<comment type="caution">
    <text evidence="8">The sequence shown here is derived from an EMBL/GenBank/DDBJ whole genome shotgun (WGS) entry which is preliminary data.</text>
</comment>
<keyword evidence="2 4" id="KW-0807">Transducer</keyword>
<feature type="domain" description="Methyl-accepting transducer" evidence="6">
    <location>
        <begin position="440"/>
        <end position="680"/>
    </location>
</feature>
<evidence type="ECO:0000313" key="8">
    <source>
        <dbReference type="EMBL" id="GAA4504237.1"/>
    </source>
</evidence>
<feature type="domain" description="HAMP" evidence="7">
    <location>
        <begin position="386"/>
        <end position="442"/>
    </location>
</feature>
<evidence type="ECO:0000256" key="2">
    <source>
        <dbReference type="ARBA" id="ARBA00023224"/>
    </source>
</evidence>
<dbReference type="CDD" id="cd11386">
    <property type="entry name" value="MCP_signal"/>
    <property type="match status" value="1"/>
</dbReference>
<dbReference type="PROSITE" id="PS50111">
    <property type="entry name" value="CHEMOTAXIS_TRANSDUC_2"/>
    <property type="match status" value="1"/>
</dbReference>
<evidence type="ECO:0000256" key="4">
    <source>
        <dbReference type="PROSITE-ProRule" id="PRU00284"/>
    </source>
</evidence>
<dbReference type="RefSeq" id="WP_345014927.1">
    <property type="nucleotide sequence ID" value="NZ_BAABFC010000029.1"/>
</dbReference>
<sequence length="714" mass="77932">MTLQSERMALSAAERRWLPWWGKTGKLAMGWSCRVNRDRLPVIESAFDNFASTRVSLLTQWTERHWQVLAAMAEALSAPEAMNARWLADKQQLLPDASELFVLDAQGRLQHSSRNRQSTTPLAAPLLQALAEGRLLHGPYVDPVTLSLGASSSSFHDAVTLMFYQPMGPAQAPTGYLCARIPNDVIGDLIQREAGHIFHESGDNYLFMVKSVLDPAIVPGTALSRSRFEDRTFSGGDNLKDGVNTAYGVVRIRHHTELELIFNDPATGQLHPGVRETIQQGQNLFVTYPGYSDYRHIPVIGKGVTFRLPGSRDTWGMMCEADLEEVYRYRSVSFRLTQGYLRTLVPSAALGMGLTGWYGLSGLAASAVLTACLALGTIVFNRRCAWALSRRLRAVITLLRQVVEGEGNLRLRLDRQGLVSDETGVMAQWVNSLVDNLDATLGQVMLTSQALEQNNQVMQQHNSSSVAAVSQVMSAMERTLDSLEAQRVRLDSASATASQMQVAMQSQVEASRSQFNLVSTRTRDIRETVTTSTRTIVELGESTREIGNIVGVIQSIAAQTNLLALNAAIEAARAGEAGRGFAVVADEVRNLAARTSQATDEIEAMIGRVQQQASHAVEVMQQGMVNMEEGLKLAEAAAGENLGQTQMVEELFDTIHQLTEHGREHAEEAQGVAQVAGSMQSVLSGLSNSVSQTRHTIARLSALAGQFQVSRSAS</sequence>
<evidence type="ECO:0000256" key="1">
    <source>
        <dbReference type="ARBA" id="ARBA00004370"/>
    </source>
</evidence>
<gene>
    <name evidence="8" type="ORF">GCM10023095_31810</name>
</gene>
<evidence type="ECO:0000256" key="3">
    <source>
        <dbReference type="ARBA" id="ARBA00029447"/>
    </source>
</evidence>
<dbReference type="PANTHER" id="PTHR32089:SF112">
    <property type="entry name" value="LYSOZYME-LIKE PROTEIN-RELATED"/>
    <property type="match status" value="1"/>
</dbReference>
<dbReference type="EMBL" id="BAABFC010000029">
    <property type="protein sequence ID" value="GAA4504237.1"/>
    <property type="molecule type" value="Genomic_DNA"/>
</dbReference>
<keyword evidence="5" id="KW-0175">Coiled coil</keyword>
<dbReference type="Proteomes" id="UP001501321">
    <property type="component" value="Unassembled WGS sequence"/>
</dbReference>
<dbReference type="PROSITE" id="PS50885">
    <property type="entry name" value="HAMP"/>
    <property type="match status" value="1"/>
</dbReference>
<proteinExistence type="inferred from homology"/>
<keyword evidence="9" id="KW-1185">Reference proteome</keyword>
<dbReference type="PANTHER" id="PTHR32089">
    <property type="entry name" value="METHYL-ACCEPTING CHEMOTAXIS PROTEIN MCPB"/>
    <property type="match status" value="1"/>
</dbReference>
<name>A0ABP8QNX4_9GAMM</name>
<evidence type="ECO:0000256" key="5">
    <source>
        <dbReference type="SAM" id="Coils"/>
    </source>
</evidence>
<dbReference type="InterPro" id="IPR003660">
    <property type="entry name" value="HAMP_dom"/>
</dbReference>
<evidence type="ECO:0000313" key="9">
    <source>
        <dbReference type="Proteomes" id="UP001501321"/>
    </source>
</evidence>
<feature type="coiled-coil region" evidence="5">
    <location>
        <begin position="466"/>
        <end position="493"/>
    </location>
</feature>